<keyword evidence="4" id="KW-1185">Reference proteome</keyword>
<feature type="transmembrane region" description="Helical" evidence="1">
    <location>
        <begin position="12"/>
        <end position="32"/>
    </location>
</feature>
<gene>
    <name evidence="3" type="ORF">ACFQ19_06415</name>
</gene>
<evidence type="ECO:0000259" key="2">
    <source>
        <dbReference type="Pfam" id="PF07331"/>
    </source>
</evidence>
<keyword evidence="1" id="KW-1133">Transmembrane helix</keyword>
<proteinExistence type="predicted"/>
<keyword evidence="1" id="KW-0812">Transmembrane</keyword>
<accession>A0ABW3NDY2</accession>
<organism evidence="3 4">
    <name type="scientific">Oceanobacillus locisalsi</name>
    <dbReference type="NCBI Taxonomy" id="546107"/>
    <lineage>
        <taxon>Bacteria</taxon>
        <taxon>Bacillati</taxon>
        <taxon>Bacillota</taxon>
        <taxon>Bacilli</taxon>
        <taxon>Bacillales</taxon>
        <taxon>Bacillaceae</taxon>
        <taxon>Oceanobacillus</taxon>
    </lineage>
</organism>
<feature type="transmembrane region" description="Helical" evidence="1">
    <location>
        <begin position="87"/>
        <end position="120"/>
    </location>
</feature>
<dbReference type="RefSeq" id="WP_379591246.1">
    <property type="nucleotide sequence ID" value="NZ_JBHTKK010000005.1"/>
</dbReference>
<keyword evidence="1" id="KW-0472">Membrane</keyword>
<reference evidence="4" key="1">
    <citation type="journal article" date="2019" name="Int. J. Syst. Evol. Microbiol.">
        <title>The Global Catalogue of Microorganisms (GCM) 10K type strain sequencing project: providing services to taxonomists for standard genome sequencing and annotation.</title>
        <authorList>
            <consortium name="The Broad Institute Genomics Platform"/>
            <consortium name="The Broad Institute Genome Sequencing Center for Infectious Disease"/>
            <person name="Wu L."/>
            <person name="Ma J."/>
        </authorList>
    </citation>
    <scope>NUCLEOTIDE SEQUENCE [LARGE SCALE GENOMIC DNA]</scope>
    <source>
        <strain evidence="4">CCUG 56608</strain>
    </source>
</reference>
<dbReference type="Pfam" id="PF07331">
    <property type="entry name" value="TctB"/>
    <property type="match status" value="1"/>
</dbReference>
<name>A0ABW3NDY2_9BACI</name>
<comment type="caution">
    <text evidence="3">The sequence shown here is derived from an EMBL/GenBank/DDBJ whole genome shotgun (WGS) entry which is preliminary data.</text>
</comment>
<sequence length="165" mass="18628">MERNYGDLITGSILLVLSITMFMGSLNMEALTDDVVGPDFMPKIVSILIAIMSIFVIISGFISKGKSETDEETPVMKDEEETDNKKGYFYLILTVILLFVYLFLIPILGFLITTAAYLIIQMLLFSKWTTRNLLLYGVISIITSSIIYFVFRNVFYVMLPAGIFG</sequence>
<dbReference type="InterPro" id="IPR009936">
    <property type="entry name" value="DUF1468"/>
</dbReference>
<evidence type="ECO:0000256" key="1">
    <source>
        <dbReference type="SAM" id="Phobius"/>
    </source>
</evidence>
<feature type="domain" description="DUF1468" evidence="2">
    <location>
        <begin position="9"/>
        <end position="160"/>
    </location>
</feature>
<dbReference type="Proteomes" id="UP001597041">
    <property type="component" value="Unassembled WGS sequence"/>
</dbReference>
<evidence type="ECO:0000313" key="4">
    <source>
        <dbReference type="Proteomes" id="UP001597041"/>
    </source>
</evidence>
<evidence type="ECO:0000313" key="3">
    <source>
        <dbReference type="EMBL" id="MFD1065653.1"/>
    </source>
</evidence>
<dbReference type="EMBL" id="JBHTKK010000005">
    <property type="protein sequence ID" value="MFD1065653.1"/>
    <property type="molecule type" value="Genomic_DNA"/>
</dbReference>
<feature type="transmembrane region" description="Helical" evidence="1">
    <location>
        <begin position="132"/>
        <end position="151"/>
    </location>
</feature>
<protein>
    <submittedName>
        <fullName evidence="3">Tripartite tricarboxylate transporter TctB family protein</fullName>
    </submittedName>
</protein>
<feature type="transmembrane region" description="Helical" evidence="1">
    <location>
        <begin position="44"/>
        <end position="62"/>
    </location>
</feature>